<organism evidence="2">
    <name type="scientific">viral metagenome</name>
    <dbReference type="NCBI Taxonomy" id="1070528"/>
    <lineage>
        <taxon>unclassified sequences</taxon>
        <taxon>metagenomes</taxon>
        <taxon>organismal metagenomes</taxon>
    </lineage>
</organism>
<proteinExistence type="predicted"/>
<keyword evidence="1" id="KW-0472">Membrane</keyword>
<protein>
    <submittedName>
        <fullName evidence="2">Uncharacterized protein</fullName>
    </submittedName>
</protein>
<dbReference type="AlphaFoldDB" id="A0A6C0DHY3"/>
<dbReference type="EMBL" id="MN739615">
    <property type="protein sequence ID" value="QHT16031.1"/>
    <property type="molecule type" value="Genomic_DNA"/>
</dbReference>
<reference evidence="2" key="1">
    <citation type="journal article" date="2020" name="Nature">
        <title>Giant virus diversity and host interactions through global metagenomics.</title>
        <authorList>
            <person name="Schulz F."/>
            <person name="Roux S."/>
            <person name="Paez-Espino D."/>
            <person name="Jungbluth S."/>
            <person name="Walsh D.A."/>
            <person name="Denef V.J."/>
            <person name="McMahon K.D."/>
            <person name="Konstantinidis K.T."/>
            <person name="Eloe-Fadrosh E.A."/>
            <person name="Kyrpides N.C."/>
            <person name="Woyke T."/>
        </authorList>
    </citation>
    <scope>NUCLEOTIDE SEQUENCE</scope>
    <source>
        <strain evidence="2">GVMAG-M-3300023174-182</strain>
    </source>
</reference>
<evidence type="ECO:0000313" key="2">
    <source>
        <dbReference type="EMBL" id="QHT16031.1"/>
    </source>
</evidence>
<evidence type="ECO:0000256" key="1">
    <source>
        <dbReference type="SAM" id="Phobius"/>
    </source>
</evidence>
<name>A0A6C0DHY3_9ZZZZ</name>
<feature type="transmembrane region" description="Helical" evidence="1">
    <location>
        <begin position="140"/>
        <end position="158"/>
    </location>
</feature>
<sequence length="205" mass="23396">MSDNSTTSIMDLPTDPANGGNLNNNMSMNASELVQQQNMNVNSNAVSLDQSVINQIVNGLQQANLTGATQLPSRDIPLNTSNLTHDVNIQPNYIPPPPVNKEVIFQEDYIGNYEKATDMINDYNYKLENNNRLDDMYNEIQVPLLLAVLYFLFQLPIFRKYMFTYLPFLFSNDGNLNFNGYIFMSALFGIFYYLMNKIHQQFGGF</sequence>
<accession>A0A6C0DHY3</accession>
<keyword evidence="1" id="KW-0812">Transmembrane</keyword>
<keyword evidence="1" id="KW-1133">Transmembrane helix</keyword>
<feature type="transmembrane region" description="Helical" evidence="1">
    <location>
        <begin position="178"/>
        <end position="195"/>
    </location>
</feature>